<dbReference type="EMBL" id="CP042582">
    <property type="protein sequence ID" value="QEX23622.1"/>
    <property type="molecule type" value="Genomic_DNA"/>
</dbReference>
<feature type="region of interest" description="Disordered" evidence="1">
    <location>
        <begin position="64"/>
        <end position="87"/>
    </location>
</feature>
<evidence type="ECO:0008006" key="5">
    <source>
        <dbReference type="Google" id="ProtNLM"/>
    </source>
</evidence>
<gene>
    <name evidence="3" type="ORF">FRZ61_35600</name>
</gene>
<sequence length="157" mass="16717">MRLRFPALALLLLLTGCSAFHTPDWARSETSGSGEGSVAAPADDLGSCQEQARAVIRRDEAIDQDINNQDTNSDLAQGIGDLNKNLGEYNSKNRYDRMVDDCMRARGYDAQNPNVKPVQVEQQGGAAAAPATAAPEPAPELTPAPPSAINPNLPTYP</sequence>
<feature type="compositionally biased region" description="Low complexity" evidence="1">
    <location>
        <begin position="126"/>
        <end position="135"/>
    </location>
</feature>
<evidence type="ECO:0000256" key="1">
    <source>
        <dbReference type="SAM" id="MobiDB-lite"/>
    </source>
</evidence>
<feature type="compositionally biased region" description="Pro residues" evidence="1">
    <location>
        <begin position="136"/>
        <end position="157"/>
    </location>
</feature>
<accession>A0A5J6N0V4</accession>
<feature type="region of interest" description="Disordered" evidence="1">
    <location>
        <begin position="108"/>
        <end position="157"/>
    </location>
</feature>
<dbReference type="AlphaFoldDB" id="A0A5J6N0V4"/>
<evidence type="ECO:0000256" key="2">
    <source>
        <dbReference type="SAM" id="SignalP"/>
    </source>
</evidence>
<dbReference type="KEGG" id="hadh:FRZ61_35600"/>
<evidence type="ECO:0000313" key="3">
    <source>
        <dbReference type="EMBL" id="QEX23622.1"/>
    </source>
</evidence>
<organism evidence="3 4">
    <name type="scientific">Hypericibacter adhaerens</name>
    <dbReference type="NCBI Taxonomy" id="2602016"/>
    <lineage>
        <taxon>Bacteria</taxon>
        <taxon>Pseudomonadati</taxon>
        <taxon>Pseudomonadota</taxon>
        <taxon>Alphaproteobacteria</taxon>
        <taxon>Rhodospirillales</taxon>
        <taxon>Dongiaceae</taxon>
        <taxon>Hypericibacter</taxon>
    </lineage>
</organism>
<keyword evidence="4" id="KW-1185">Reference proteome</keyword>
<dbReference type="RefSeq" id="WP_151118980.1">
    <property type="nucleotide sequence ID" value="NZ_CP042582.1"/>
</dbReference>
<feature type="signal peptide" evidence="2">
    <location>
        <begin position="1"/>
        <end position="21"/>
    </location>
</feature>
<keyword evidence="2" id="KW-0732">Signal</keyword>
<name>A0A5J6N0V4_9PROT</name>
<dbReference type="Proteomes" id="UP000325797">
    <property type="component" value="Chromosome"/>
</dbReference>
<feature type="chain" id="PRO_5023935177" description="Lipoprotein" evidence="2">
    <location>
        <begin position="22"/>
        <end position="157"/>
    </location>
</feature>
<proteinExistence type="predicted"/>
<reference evidence="3 4" key="1">
    <citation type="submission" date="2019-08" db="EMBL/GenBank/DDBJ databases">
        <title>Hyperibacter terrae gen. nov., sp. nov. and Hyperibacter viscosus sp. nov., two new members in the family Rhodospirillaceae isolated from the rhizosphere of Hypericum perforatum.</title>
        <authorList>
            <person name="Noviana Z."/>
        </authorList>
    </citation>
    <scope>NUCLEOTIDE SEQUENCE [LARGE SCALE GENOMIC DNA]</scope>
    <source>
        <strain evidence="3 4">R5959</strain>
    </source>
</reference>
<feature type="region of interest" description="Disordered" evidence="1">
    <location>
        <begin position="26"/>
        <end position="47"/>
    </location>
</feature>
<protein>
    <recommendedName>
        <fullName evidence="5">Lipoprotein</fullName>
    </recommendedName>
</protein>
<evidence type="ECO:0000313" key="4">
    <source>
        <dbReference type="Proteomes" id="UP000325797"/>
    </source>
</evidence>
<feature type="compositionally biased region" description="Polar residues" evidence="1">
    <location>
        <begin position="65"/>
        <end position="75"/>
    </location>
</feature>
<dbReference type="PROSITE" id="PS51257">
    <property type="entry name" value="PROKAR_LIPOPROTEIN"/>
    <property type="match status" value="1"/>
</dbReference>
<dbReference type="OrthoDB" id="7362696at2"/>